<dbReference type="SMART" id="SM00248">
    <property type="entry name" value="ANK"/>
    <property type="match status" value="3"/>
</dbReference>
<dbReference type="InterPro" id="IPR056884">
    <property type="entry name" value="NPHP3-like_N"/>
</dbReference>
<sequence>MPLRQLYPISEDGASSTPKVDIVAVHGLNPLSKGVEDHAWDTWRKPSGDRGRLWLRDDLPKALPESRIFLYVYESTVAYGNDQSTFSDKANALLEAIKSKRRDANQTPLLLLGHSLGGLLIKQALINAHNNARFTPIKDATVGLAFFATPHKGGEQMLVKMGNIAAKVAISLGFKAGGNIVKTLESESIFTDLMDEHWRHQLLNYNIRSFWGTRDRIVPRASTRFGLPGTQENIVLLTADHSNVCKFDESKDDQDNYELVESNLEELYDIALRRVVGEQTEKNATPMSTEERACLRHLFSSDQAVYKNDLKRKKGDRARGTCEWIIQKDELQRWLGLKHFPFAKHVSNILWLYGDPGTGKSTMAITMVEKLPKLPCFRDGAKSLAYFFCDSSSSDQKTATSILRSLIYQFITQQPQLIRFLLPEYEKGEKNLQSFGTLWSILMNIGHDRVTGDKYCIIDALDECDDTWKDLLAQIDLEFKYLTGTQPKINILIISRQYPEIDRRLCEFHSKNLASYDNMEGDLDKFIKAKVEELAKRNKYLPTTAKEVSQILHDKAEKTFLWVGIASHELLDVCSKDAVNRLSSLPSGLKPLYQKLLDAALVRAEKDDAQQEDAQKEDNYERIRQIISCAVISRRPLGVLELAEACQLCPDADDETRDRYTREYIDGCRRMVVIQNDTMQLLHQSVRDFLLSPASGLSINELEAHASMANRCINFLQRTFRQEDKSESCQKADRFLEYALLHWTHHASLAHKKFKVVGETESFFRIVSDERETWLSMYRNMRPFERIPEMFSVFHVAARWGIASLLHFALSEISGRDEKQSTQDNNGDISGYDDLMFEAENGVTPLEEAAREGRTDIIDILLENELSTMVIRTAVVVAAANQHNAKILMALLLDRRGDQIQITEDVVKAAAGNRGNGDEVMALLLDQRGDEIQITEDVVTAAAGNQAKGKEVMALLLDRRGDQIQITEDVVEAAAGNRGGRGVMALLLKQRGHQIQITKDVVKVAAGNRRRGEDLMALLLQHLERQIMDQFDHHDLQKFSWNGDIENVEQRLADGANAACANCWGWTPLHAASWNGHTQVVKLLLAKGAHPTAKSNSGWTPLDAAFVNSHVDTVRLLLPHDPDAVADFTPTSFSGMKKSGVLQLDADKLEVKHVRTPSKRMAAQAVVGSVHANKPISPLDDVFYFEIEVISSGHNGVIGLGVCREGCPLEQMPGWENSSWGYHGDDGTKFHSAGKGQPYAEKFGAGDKIGCRLEVSSGNLEFFKNGRSLGVAFTNVHGFLFPVATYRELARSVPSIVKTVAWACIVANHEDVYRALPDFEPDKALMEEA</sequence>
<dbReference type="Gene3D" id="1.25.40.20">
    <property type="entry name" value="Ankyrin repeat-containing domain"/>
    <property type="match status" value="2"/>
</dbReference>
<dbReference type="Gene3D" id="3.40.50.1820">
    <property type="entry name" value="alpha/beta hydrolase"/>
    <property type="match status" value="1"/>
</dbReference>
<dbReference type="InterPro" id="IPR029058">
    <property type="entry name" value="AB_hydrolase_fold"/>
</dbReference>
<dbReference type="PROSITE" id="PS50297">
    <property type="entry name" value="ANK_REP_REGION"/>
    <property type="match status" value="2"/>
</dbReference>
<dbReference type="SUPFAM" id="SSF53474">
    <property type="entry name" value="alpha/beta-Hydrolases"/>
    <property type="match status" value="1"/>
</dbReference>
<evidence type="ECO:0000313" key="4">
    <source>
        <dbReference type="EMBL" id="KAF7115359.1"/>
    </source>
</evidence>
<name>A0A8H6P1B8_9EURO</name>
<feature type="domain" description="B30.2/SPRY" evidence="3">
    <location>
        <begin position="1111"/>
        <end position="1302"/>
    </location>
</feature>
<accession>A0A8H6P1B8</accession>
<feature type="repeat" description="ANK" evidence="2">
    <location>
        <begin position="841"/>
        <end position="864"/>
    </location>
</feature>
<evidence type="ECO:0000256" key="1">
    <source>
        <dbReference type="ARBA" id="ARBA00022737"/>
    </source>
</evidence>
<dbReference type="OrthoDB" id="1577640at2759"/>
<dbReference type="Pfam" id="PF00622">
    <property type="entry name" value="SPRY"/>
    <property type="match status" value="1"/>
</dbReference>
<dbReference type="SUPFAM" id="SSF49899">
    <property type="entry name" value="Concanavalin A-like lectins/glucanases"/>
    <property type="match status" value="1"/>
</dbReference>
<dbReference type="PROSITE" id="PS50188">
    <property type="entry name" value="B302_SPRY"/>
    <property type="match status" value="1"/>
</dbReference>
<dbReference type="PANTHER" id="PTHR10039">
    <property type="entry name" value="AMELOGENIN"/>
    <property type="match status" value="1"/>
</dbReference>
<dbReference type="InterPro" id="IPR013320">
    <property type="entry name" value="ConA-like_dom_sf"/>
</dbReference>
<dbReference type="Proteomes" id="UP000630445">
    <property type="component" value="Unassembled WGS sequence"/>
</dbReference>
<dbReference type="Pfam" id="PF12796">
    <property type="entry name" value="Ank_2"/>
    <property type="match status" value="1"/>
</dbReference>
<dbReference type="InterPro" id="IPR027417">
    <property type="entry name" value="P-loop_NTPase"/>
</dbReference>
<dbReference type="PANTHER" id="PTHR10039:SF14">
    <property type="entry name" value="NACHT DOMAIN-CONTAINING PROTEIN"/>
    <property type="match status" value="1"/>
</dbReference>
<dbReference type="InterPro" id="IPR043136">
    <property type="entry name" value="B30.2/SPRY_sf"/>
</dbReference>
<dbReference type="EMBL" id="JACBAD010002115">
    <property type="protein sequence ID" value="KAF7115359.1"/>
    <property type="molecule type" value="Genomic_DNA"/>
</dbReference>
<dbReference type="InterPro" id="IPR044736">
    <property type="entry name" value="Gid1/RanBPM/SPLA_SPRY"/>
</dbReference>
<dbReference type="SMART" id="SM00449">
    <property type="entry name" value="SPRY"/>
    <property type="match status" value="1"/>
</dbReference>
<evidence type="ECO:0000256" key="2">
    <source>
        <dbReference type="PROSITE-ProRule" id="PRU00023"/>
    </source>
</evidence>
<comment type="caution">
    <text evidence="4">The sequence shown here is derived from an EMBL/GenBank/DDBJ whole genome shotgun (WGS) entry which is preliminary data.</text>
</comment>
<dbReference type="Gene3D" id="3.40.50.300">
    <property type="entry name" value="P-loop containing nucleotide triphosphate hydrolases"/>
    <property type="match status" value="1"/>
</dbReference>
<dbReference type="PROSITE" id="PS50088">
    <property type="entry name" value="ANK_REPEAT"/>
    <property type="match status" value="2"/>
</dbReference>
<proteinExistence type="predicted"/>
<dbReference type="InterPro" id="IPR003877">
    <property type="entry name" value="SPRY_dom"/>
</dbReference>
<keyword evidence="1" id="KW-0677">Repeat</keyword>
<dbReference type="CDD" id="cd12885">
    <property type="entry name" value="SPRY_RanBP_like"/>
    <property type="match status" value="1"/>
</dbReference>
<dbReference type="InterPro" id="IPR036770">
    <property type="entry name" value="Ankyrin_rpt-contain_sf"/>
</dbReference>
<dbReference type="InterPro" id="IPR055530">
    <property type="entry name" value="DUF7104"/>
</dbReference>
<dbReference type="SUPFAM" id="SSF48403">
    <property type="entry name" value="Ankyrin repeat"/>
    <property type="match status" value="1"/>
</dbReference>
<dbReference type="Gene3D" id="2.60.120.920">
    <property type="match status" value="1"/>
</dbReference>
<dbReference type="InterPro" id="IPR001870">
    <property type="entry name" value="B30.2/SPRY"/>
</dbReference>
<keyword evidence="5" id="KW-1185">Reference proteome</keyword>
<reference evidence="4" key="1">
    <citation type="submission" date="2020-06" db="EMBL/GenBank/DDBJ databases">
        <title>Draft genome sequences of strains closely related to Aspergillus parafelis and Aspergillus hiratsukae.</title>
        <authorList>
            <person name="Dos Santos R.A.C."/>
            <person name="Rivero-Menendez O."/>
            <person name="Steenwyk J.L."/>
            <person name="Mead M.E."/>
            <person name="Goldman G.H."/>
            <person name="Alastruey-Izquierdo A."/>
            <person name="Rokas A."/>
        </authorList>
    </citation>
    <scope>NUCLEOTIDE SEQUENCE</scope>
    <source>
        <strain evidence="4">CNM-CM5793</strain>
    </source>
</reference>
<dbReference type="SUPFAM" id="SSF52540">
    <property type="entry name" value="P-loop containing nucleoside triphosphate hydrolases"/>
    <property type="match status" value="1"/>
</dbReference>
<evidence type="ECO:0000259" key="3">
    <source>
        <dbReference type="PROSITE" id="PS50188"/>
    </source>
</evidence>
<dbReference type="Pfam" id="PF24883">
    <property type="entry name" value="NPHP3_N"/>
    <property type="match status" value="1"/>
</dbReference>
<dbReference type="Pfam" id="PF23397">
    <property type="entry name" value="DUF7104"/>
    <property type="match status" value="4"/>
</dbReference>
<gene>
    <name evidence="4" type="ORF">CNMCM5793_002175</name>
</gene>
<keyword evidence="2" id="KW-0040">ANK repeat</keyword>
<protein>
    <recommendedName>
        <fullName evidence="3">B30.2/SPRY domain-containing protein</fullName>
    </recommendedName>
</protein>
<evidence type="ECO:0000313" key="5">
    <source>
        <dbReference type="Proteomes" id="UP000630445"/>
    </source>
</evidence>
<organism evidence="4 5">
    <name type="scientific">Aspergillus hiratsukae</name>
    <dbReference type="NCBI Taxonomy" id="1194566"/>
    <lineage>
        <taxon>Eukaryota</taxon>
        <taxon>Fungi</taxon>
        <taxon>Dikarya</taxon>
        <taxon>Ascomycota</taxon>
        <taxon>Pezizomycotina</taxon>
        <taxon>Eurotiomycetes</taxon>
        <taxon>Eurotiomycetidae</taxon>
        <taxon>Eurotiales</taxon>
        <taxon>Aspergillaceae</taxon>
        <taxon>Aspergillus</taxon>
        <taxon>Aspergillus subgen. Fumigati</taxon>
    </lineage>
</organism>
<feature type="repeat" description="ANK" evidence="2">
    <location>
        <begin position="1064"/>
        <end position="1096"/>
    </location>
</feature>
<dbReference type="InterPro" id="IPR002110">
    <property type="entry name" value="Ankyrin_rpt"/>
</dbReference>
<dbReference type="Gene3D" id="1.20.5.340">
    <property type="match status" value="2"/>
</dbReference>